<dbReference type="SMART" id="SM00506">
    <property type="entry name" value="A1pp"/>
    <property type="match status" value="1"/>
</dbReference>
<organism evidence="2">
    <name type="scientific">marine metagenome</name>
    <dbReference type="NCBI Taxonomy" id="408172"/>
    <lineage>
        <taxon>unclassified sequences</taxon>
        <taxon>metagenomes</taxon>
        <taxon>ecological metagenomes</taxon>
    </lineage>
</organism>
<evidence type="ECO:0000313" key="2">
    <source>
        <dbReference type="EMBL" id="SVA40104.1"/>
    </source>
</evidence>
<dbReference type="PROSITE" id="PS51154">
    <property type="entry name" value="MACRO"/>
    <property type="match status" value="1"/>
</dbReference>
<dbReference type="InterPro" id="IPR043472">
    <property type="entry name" value="Macro_dom-like"/>
</dbReference>
<proteinExistence type="predicted"/>
<dbReference type="InterPro" id="IPR002589">
    <property type="entry name" value="Macro_dom"/>
</dbReference>
<dbReference type="SUPFAM" id="SSF52949">
    <property type="entry name" value="Macro domain-like"/>
    <property type="match status" value="1"/>
</dbReference>
<dbReference type="CDD" id="cd02908">
    <property type="entry name" value="Macro_OAADPr_deacetylase"/>
    <property type="match status" value="1"/>
</dbReference>
<protein>
    <recommendedName>
        <fullName evidence="1">Macro domain-containing protein</fullName>
    </recommendedName>
</protein>
<dbReference type="Pfam" id="PF01661">
    <property type="entry name" value="Macro"/>
    <property type="match status" value="1"/>
</dbReference>
<dbReference type="PANTHER" id="PTHR11106:SF27">
    <property type="entry name" value="MACRO DOMAIN-CONTAINING PROTEIN"/>
    <property type="match status" value="1"/>
</dbReference>
<feature type="domain" description="Macro" evidence="1">
    <location>
        <begin position="1"/>
        <end position="166"/>
    </location>
</feature>
<dbReference type="AlphaFoldDB" id="A0A381VIT2"/>
<sequence length="166" mass="18013">MINYIQEDITALDGDCIVNAANEQLLPGSGVCGAIHAAAGPELAEECLRIGHCGVGEARITGAYNITNVRHIIHTVGPVWRDGRQGEEQYLANCYEKTLLLASHHHIRTIAFPNISTGIFGFPKNTAARIAVDTVKNFQPSGSKLDRVTFCCFDDENTAIYKTLLG</sequence>
<name>A0A381VIT2_9ZZZZ</name>
<accession>A0A381VIT2</accession>
<gene>
    <name evidence="2" type="ORF">METZ01_LOCUS92958</name>
</gene>
<evidence type="ECO:0000259" key="1">
    <source>
        <dbReference type="PROSITE" id="PS51154"/>
    </source>
</evidence>
<dbReference type="Gene3D" id="3.40.220.10">
    <property type="entry name" value="Leucine Aminopeptidase, subunit E, domain 1"/>
    <property type="match status" value="1"/>
</dbReference>
<reference evidence="2" key="1">
    <citation type="submission" date="2018-05" db="EMBL/GenBank/DDBJ databases">
        <authorList>
            <person name="Lanie J.A."/>
            <person name="Ng W.-L."/>
            <person name="Kazmierczak K.M."/>
            <person name="Andrzejewski T.M."/>
            <person name="Davidsen T.M."/>
            <person name="Wayne K.J."/>
            <person name="Tettelin H."/>
            <person name="Glass J.I."/>
            <person name="Rusch D."/>
            <person name="Podicherti R."/>
            <person name="Tsui H.-C.T."/>
            <person name="Winkler M.E."/>
        </authorList>
    </citation>
    <scope>NUCLEOTIDE SEQUENCE</scope>
</reference>
<dbReference type="EMBL" id="UINC01008924">
    <property type="protein sequence ID" value="SVA40104.1"/>
    <property type="molecule type" value="Genomic_DNA"/>
</dbReference>
<dbReference type="PANTHER" id="PTHR11106">
    <property type="entry name" value="GANGLIOSIDE INDUCED DIFFERENTIATION ASSOCIATED PROTEIN 2-RELATED"/>
    <property type="match status" value="1"/>
</dbReference>